<feature type="signal peptide" evidence="5">
    <location>
        <begin position="1"/>
        <end position="19"/>
    </location>
</feature>
<dbReference type="Gene3D" id="1.10.238.270">
    <property type="match status" value="1"/>
</dbReference>
<evidence type="ECO:0000256" key="5">
    <source>
        <dbReference type="SAM" id="SignalP"/>
    </source>
</evidence>
<dbReference type="EMBL" id="MT247215">
    <property type="protein sequence ID" value="QIS77194.1"/>
    <property type="molecule type" value="mRNA"/>
</dbReference>
<comment type="similarity">
    <text evidence="2">Belongs to the PBP/GOBP family.</text>
</comment>
<proteinExistence type="evidence at transcript level"/>
<comment type="subcellular location">
    <subcellularLocation>
        <location evidence="1">Secreted</location>
    </subcellularLocation>
</comment>
<dbReference type="GO" id="GO:0005576">
    <property type="term" value="C:extracellular region"/>
    <property type="evidence" value="ECO:0007669"/>
    <property type="project" value="UniProtKB-SubCell"/>
</dbReference>
<evidence type="ECO:0000256" key="1">
    <source>
        <dbReference type="ARBA" id="ARBA00004613"/>
    </source>
</evidence>
<evidence type="ECO:0000256" key="2">
    <source>
        <dbReference type="ARBA" id="ARBA00008098"/>
    </source>
</evidence>
<keyword evidence="3" id="KW-0964">Secreted</keyword>
<dbReference type="AlphaFoldDB" id="A0A6H0D649"/>
<feature type="chain" id="PRO_5026356442" evidence="5">
    <location>
        <begin position="20"/>
        <end position="260"/>
    </location>
</feature>
<dbReference type="InterPro" id="IPR036728">
    <property type="entry name" value="PBP_GOBP_sf"/>
</dbReference>
<dbReference type="PANTHER" id="PTHR21066:SF17">
    <property type="entry name" value="AGAP011368-PA"/>
    <property type="match status" value="1"/>
</dbReference>
<dbReference type="InterPro" id="IPR006170">
    <property type="entry name" value="PBP/GOBP"/>
</dbReference>
<reference evidence="6" key="1">
    <citation type="submission" date="2020-03" db="EMBL/GenBank/DDBJ databases">
        <authorList>
            <person name="Jia H.R."/>
        </authorList>
    </citation>
    <scope>NUCLEOTIDE SEQUENCE</scope>
</reference>
<keyword evidence="5" id="KW-0732">Signal</keyword>
<organism evidence="6">
    <name type="scientific">Episyrphus balteatus</name>
    <name type="common">Marmalade hoverfly</name>
    <name type="synonym">Syrphus balteaus</name>
    <dbReference type="NCBI Taxonomy" id="286459"/>
    <lineage>
        <taxon>Eukaryota</taxon>
        <taxon>Metazoa</taxon>
        <taxon>Ecdysozoa</taxon>
        <taxon>Arthropoda</taxon>
        <taxon>Hexapoda</taxon>
        <taxon>Insecta</taxon>
        <taxon>Pterygota</taxon>
        <taxon>Neoptera</taxon>
        <taxon>Endopterygota</taxon>
        <taxon>Diptera</taxon>
        <taxon>Brachycera</taxon>
        <taxon>Muscomorpha</taxon>
        <taxon>Syrphoidea</taxon>
        <taxon>Syrphidae</taxon>
        <taxon>Syrphinae</taxon>
        <taxon>Syrphini</taxon>
        <taxon>Episyrphus</taxon>
    </lineage>
</organism>
<dbReference type="SUPFAM" id="SSF47565">
    <property type="entry name" value="Insect pheromone/odorant-binding proteins"/>
    <property type="match status" value="1"/>
</dbReference>
<accession>A0A6H0D649</accession>
<protein>
    <submittedName>
        <fullName evidence="6">OBP1</fullName>
    </submittedName>
</protein>
<feature type="region of interest" description="Disordered" evidence="4">
    <location>
        <begin position="51"/>
        <end position="82"/>
    </location>
</feature>
<sequence>MLKLIVCFSVLFVVSFVTADYDFNDSDFNELIFQDLTTEIEDKPLRVRRGADIESASADNPKDSHRKKAKEEKDAHCCSGEKGNPQEIEAAKEVKNKCIAEIRGESGTDDELGYDPLSCEGVQAMREKTICAAECIVKKLDLLDVNGQFKRDALLNHTRKLIGESKWKTPVLEEYLDGCLSSLKNSTTTSTEVEKEKSEKQSCNTAPLELHHCMWKKFVEGCPVEQQIDSKKCRKVRERLTKGDTSYAEKTFKKLFKHRH</sequence>
<dbReference type="Pfam" id="PF01395">
    <property type="entry name" value="PBP_GOBP"/>
    <property type="match status" value="1"/>
</dbReference>
<evidence type="ECO:0000313" key="6">
    <source>
        <dbReference type="EMBL" id="QIS77194.1"/>
    </source>
</evidence>
<dbReference type="InterPro" id="IPR052295">
    <property type="entry name" value="Odorant-binding_protein"/>
</dbReference>
<name>A0A6H0D649_EPIBA</name>
<evidence type="ECO:0000256" key="3">
    <source>
        <dbReference type="ARBA" id="ARBA00022525"/>
    </source>
</evidence>
<dbReference type="PANTHER" id="PTHR21066">
    <property type="entry name" value="ODORANT-BINDING PROTEIN 59A-RELATED"/>
    <property type="match status" value="1"/>
</dbReference>
<evidence type="ECO:0000256" key="4">
    <source>
        <dbReference type="SAM" id="MobiDB-lite"/>
    </source>
</evidence>
<dbReference type="GO" id="GO:0005549">
    <property type="term" value="F:odorant binding"/>
    <property type="evidence" value="ECO:0007669"/>
    <property type="project" value="InterPro"/>
</dbReference>